<dbReference type="SUPFAM" id="SSF57903">
    <property type="entry name" value="FYVE/PHD zinc finger"/>
    <property type="match status" value="1"/>
</dbReference>
<keyword evidence="3" id="KW-0862">Zinc</keyword>
<dbReference type="InterPro" id="IPR019786">
    <property type="entry name" value="Zinc_finger_PHD-type_CS"/>
</dbReference>
<evidence type="ECO:0000256" key="5">
    <source>
        <dbReference type="SAM" id="MobiDB-lite"/>
    </source>
</evidence>
<keyword evidence="2 4" id="KW-0863">Zinc-finger</keyword>
<dbReference type="InterPro" id="IPR042163">
    <property type="entry name" value="PHF12"/>
</dbReference>
<protein>
    <recommendedName>
        <fullName evidence="10">PHD zinc finger-containing protein</fullName>
    </recommendedName>
</protein>
<feature type="compositionally biased region" description="Low complexity" evidence="5">
    <location>
        <begin position="380"/>
        <end position="402"/>
    </location>
</feature>
<feature type="domain" description="FHA" evidence="6">
    <location>
        <begin position="626"/>
        <end position="681"/>
    </location>
</feature>
<sequence>MSTATTTTTTNNGVGSGSGSVSTGVVIPTHEIGVTSRRAALTMKRKQEQERESKQNIQKEKGKNKENEHFYVLDEKSDEVNSAGLVNNDFCYSCRDGGDLLCCENCELSFHLLCLNPPNPEVPDGDWYCTRCTNKICTNASHTYCLEPPLIDVPLRWGCHLHPLHPDSSSERNSPIAYHRQNGSNNNYSNNNNTDKYKQQQLQQNYNRRNISSPFLSDKFTLDFTPSGTKKITFQNRYKPTYKDPFYENIYGNNLSMKDYYDHQLLEDLFGKDNNQLLTEQRRLSVASMPSEFGLFPTDLATNPIDNCNSFVLSSLSPLFTQFLAWQRLMQINGQIFQIRSEHLQALNTSELQHRQKEIDRQLEMRERLQSMQQERENARNTQQQQQYQQMMEHQQQQQTTRLNGDAQSENNRNVKRKKTTPSKTNTSPPTITSSSTPSSMSPLSASPPSIVSSPIVIHDDNSNNNSSVGDNNDIIDITTTTTTTTTPKAAINNNVKETTSHEPQQQQHSQQQNIRSAIQESPGKLNLKLKIPSPSKSPLLSATKTNSNPISPISTVNTQTPIPTPTIQHVNNISEVQSTSGNSNTNNKKENIVISDVPSVTYPNPIAEITIKETNQVIKISKSNTVLGRLTKKHEEIDINLPSKVVSRYHCCISFVEGSKSFKLTNIGRNKFYIINGKKVNVVSPYRIKDNDVIIIVIIKYSI</sequence>
<dbReference type="PROSITE" id="PS50006">
    <property type="entry name" value="FHA_DOMAIN"/>
    <property type="match status" value="1"/>
</dbReference>
<gene>
    <name evidence="8" type="ORF">PPL_06850</name>
</gene>
<dbReference type="InterPro" id="IPR000253">
    <property type="entry name" value="FHA_dom"/>
</dbReference>
<dbReference type="PROSITE" id="PS01359">
    <property type="entry name" value="ZF_PHD_1"/>
    <property type="match status" value="1"/>
</dbReference>
<dbReference type="RefSeq" id="XP_020432149.1">
    <property type="nucleotide sequence ID" value="XM_020577701.1"/>
</dbReference>
<evidence type="ECO:0000256" key="2">
    <source>
        <dbReference type="ARBA" id="ARBA00022771"/>
    </source>
</evidence>
<keyword evidence="9" id="KW-1185">Reference proteome</keyword>
<feature type="region of interest" description="Disordered" evidence="5">
    <location>
        <begin position="370"/>
        <end position="473"/>
    </location>
</feature>
<dbReference type="PROSITE" id="PS50016">
    <property type="entry name" value="ZF_PHD_2"/>
    <property type="match status" value="1"/>
</dbReference>
<feature type="region of interest" description="Disordered" evidence="5">
    <location>
        <begin position="1"/>
        <end position="22"/>
    </location>
</feature>
<evidence type="ECO:0000259" key="7">
    <source>
        <dbReference type="PROSITE" id="PS50016"/>
    </source>
</evidence>
<dbReference type="Proteomes" id="UP000001396">
    <property type="component" value="Unassembled WGS sequence"/>
</dbReference>
<dbReference type="InterPro" id="IPR001965">
    <property type="entry name" value="Znf_PHD"/>
</dbReference>
<dbReference type="GO" id="GO:0003714">
    <property type="term" value="F:transcription corepressor activity"/>
    <property type="evidence" value="ECO:0007669"/>
    <property type="project" value="InterPro"/>
</dbReference>
<dbReference type="PANTHER" id="PTHR46309:SF1">
    <property type="entry name" value="PHD FINGER PROTEIN 12"/>
    <property type="match status" value="1"/>
</dbReference>
<dbReference type="EMBL" id="ADBJ01000031">
    <property type="protein sequence ID" value="EFA80029.1"/>
    <property type="molecule type" value="Genomic_DNA"/>
</dbReference>
<evidence type="ECO:0000256" key="4">
    <source>
        <dbReference type="PROSITE-ProRule" id="PRU00146"/>
    </source>
</evidence>
<dbReference type="GeneID" id="31362331"/>
<feature type="compositionally biased region" description="Polar residues" evidence="5">
    <location>
        <begin position="543"/>
        <end position="558"/>
    </location>
</feature>
<feature type="compositionally biased region" description="Basic and acidic residues" evidence="5">
    <location>
        <begin position="45"/>
        <end position="67"/>
    </location>
</feature>
<accession>D3BDP8</accession>
<dbReference type="InterPro" id="IPR019787">
    <property type="entry name" value="Znf_PHD-finger"/>
</dbReference>
<feature type="compositionally biased region" description="Basic and acidic residues" evidence="5">
    <location>
        <begin position="370"/>
        <end position="379"/>
    </location>
</feature>
<name>D3BDP8_HETP5</name>
<dbReference type="Pfam" id="PF00498">
    <property type="entry name" value="FHA"/>
    <property type="match status" value="1"/>
</dbReference>
<evidence type="ECO:0000259" key="6">
    <source>
        <dbReference type="PROSITE" id="PS50006"/>
    </source>
</evidence>
<feature type="compositionally biased region" description="Low complexity" evidence="5">
    <location>
        <begin position="528"/>
        <end position="542"/>
    </location>
</feature>
<keyword evidence="1" id="KW-0479">Metal-binding</keyword>
<dbReference type="InterPro" id="IPR011011">
    <property type="entry name" value="Znf_FYVE_PHD"/>
</dbReference>
<dbReference type="GO" id="GO:0070822">
    <property type="term" value="C:Sin3-type complex"/>
    <property type="evidence" value="ECO:0007669"/>
    <property type="project" value="TreeGrafter"/>
</dbReference>
<evidence type="ECO:0008006" key="10">
    <source>
        <dbReference type="Google" id="ProtNLM"/>
    </source>
</evidence>
<organism evidence="8 9">
    <name type="scientific">Heterostelium pallidum (strain ATCC 26659 / Pp 5 / PN500)</name>
    <name type="common">Cellular slime mold</name>
    <name type="synonym">Polysphondylium pallidum</name>
    <dbReference type="NCBI Taxonomy" id="670386"/>
    <lineage>
        <taxon>Eukaryota</taxon>
        <taxon>Amoebozoa</taxon>
        <taxon>Evosea</taxon>
        <taxon>Eumycetozoa</taxon>
        <taxon>Dictyostelia</taxon>
        <taxon>Acytosteliales</taxon>
        <taxon>Acytosteliaceae</taxon>
        <taxon>Heterostelium</taxon>
    </lineage>
</organism>
<dbReference type="InterPro" id="IPR008984">
    <property type="entry name" value="SMAD_FHA_dom_sf"/>
</dbReference>
<dbReference type="InParanoid" id="D3BDP8"/>
<feature type="compositionally biased region" description="Low complexity" evidence="5">
    <location>
        <begin position="182"/>
        <end position="194"/>
    </location>
</feature>
<dbReference type="SUPFAM" id="SSF49879">
    <property type="entry name" value="SMAD/FHA domain"/>
    <property type="match status" value="1"/>
</dbReference>
<dbReference type="CDD" id="cd00060">
    <property type="entry name" value="FHA"/>
    <property type="match status" value="1"/>
</dbReference>
<feature type="region of interest" description="Disordered" evidence="5">
    <location>
        <begin position="43"/>
        <end position="67"/>
    </location>
</feature>
<dbReference type="SMART" id="SM00249">
    <property type="entry name" value="PHD"/>
    <property type="match status" value="1"/>
</dbReference>
<evidence type="ECO:0000313" key="9">
    <source>
        <dbReference type="Proteomes" id="UP000001396"/>
    </source>
</evidence>
<feature type="region of interest" description="Disordered" evidence="5">
    <location>
        <begin position="166"/>
        <end position="194"/>
    </location>
</feature>
<dbReference type="SMART" id="SM00240">
    <property type="entry name" value="FHA"/>
    <property type="match status" value="1"/>
</dbReference>
<evidence type="ECO:0000256" key="1">
    <source>
        <dbReference type="ARBA" id="ARBA00022723"/>
    </source>
</evidence>
<dbReference type="PANTHER" id="PTHR46309">
    <property type="entry name" value="PHD FINGER PROTEIN 12"/>
    <property type="match status" value="1"/>
</dbReference>
<dbReference type="InterPro" id="IPR013083">
    <property type="entry name" value="Znf_RING/FYVE/PHD"/>
</dbReference>
<dbReference type="Gene3D" id="3.30.40.10">
    <property type="entry name" value="Zinc/RING finger domain, C3HC4 (zinc finger)"/>
    <property type="match status" value="1"/>
</dbReference>
<dbReference type="Gene3D" id="2.60.200.20">
    <property type="match status" value="1"/>
</dbReference>
<reference evidence="8 9" key="1">
    <citation type="journal article" date="2011" name="Genome Res.">
        <title>Phylogeny-wide analysis of social amoeba genomes highlights ancient origins for complex intercellular communication.</title>
        <authorList>
            <person name="Heidel A.J."/>
            <person name="Lawal H.M."/>
            <person name="Felder M."/>
            <person name="Schilde C."/>
            <person name="Helps N.R."/>
            <person name="Tunggal B."/>
            <person name="Rivero F."/>
            <person name="John U."/>
            <person name="Schleicher M."/>
            <person name="Eichinger L."/>
            <person name="Platzer M."/>
            <person name="Noegel A.A."/>
            <person name="Schaap P."/>
            <person name="Gloeckner G."/>
        </authorList>
    </citation>
    <scope>NUCLEOTIDE SEQUENCE [LARGE SCALE GENOMIC DNA]</scope>
    <source>
        <strain evidence="9">ATCC 26659 / Pp 5 / PN500</strain>
    </source>
</reference>
<evidence type="ECO:0000256" key="3">
    <source>
        <dbReference type="ARBA" id="ARBA00022833"/>
    </source>
</evidence>
<dbReference type="GO" id="GO:0000122">
    <property type="term" value="P:negative regulation of transcription by RNA polymerase II"/>
    <property type="evidence" value="ECO:0007669"/>
    <property type="project" value="TreeGrafter"/>
</dbReference>
<evidence type="ECO:0000313" key="8">
    <source>
        <dbReference type="EMBL" id="EFA80029.1"/>
    </source>
</evidence>
<dbReference type="Pfam" id="PF00628">
    <property type="entry name" value="PHD"/>
    <property type="match status" value="1"/>
</dbReference>
<dbReference type="GO" id="GO:0008270">
    <property type="term" value="F:zinc ion binding"/>
    <property type="evidence" value="ECO:0007669"/>
    <property type="project" value="UniProtKB-KW"/>
</dbReference>
<comment type="caution">
    <text evidence="8">The sequence shown here is derived from an EMBL/GenBank/DDBJ whole genome shotgun (WGS) entry which is preliminary data.</text>
</comment>
<dbReference type="CDD" id="cd15532">
    <property type="entry name" value="PHD2_CHD_II"/>
    <property type="match status" value="1"/>
</dbReference>
<feature type="compositionally biased region" description="Low complexity" evidence="5">
    <location>
        <begin position="422"/>
        <end position="473"/>
    </location>
</feature>
<feature type="region of interest" description="Disordered" evidence="5">
    <location>
        <begin position="528"/>
        <end position="563"/>
    </location>
</feature>
<feature type="domain" description="PHD-type" evidence="7">
    <location>
        <begin position="88"/>
        <end position="135"/>
    </location>
</feature>
<dbReference type="STRING" id="670386.D3BDP8"/>
<dbReference type="AlphaFoldDB" id="D3BDP8"/>
<proteinExistence type="predicted"/>